<sequence length="327" mass="33757">MKPVAVLVSLVVLVLAGVGVGVFFLVDSDSDSGPPPTTLPGPPVSPNPLTGDARPAGKILAVKIDNVGTRVQAAQQGLNSADLVYAIQVEGGLSRLMAVYDSNHAPPTTGPVRSARQTDIPILAAYGHVNFAYSGAITGLTKDLADADLTSVTPLNAGALFSHGGMDPTFVKPADIFAKFPDAVAAPDIGLRFAAAPAQPSGGTAAESATVRMPSASFGFQWDGAKYLVSVDGRPAVTDGGQRDTTTNVIVQHVDVVPGKYTDHNAGQADNEVFSVTTGNGTADVYRNGLVYHATWSKPTDTSPTTFAHDGAQMTLQPGRTWIVLAP</sequence>
<dbReference type="InterPro" id="IPR035328">
    <property type="entry name" value="DUF3048_C"/>
</dbReference>
<reference evidence="5" key="1">
    <citation type="journal article" date="2019" name="Int. J. Syst. Evol. Microbiol.">
        <title>The Global Catalogue of Microorganisms (GCM) 10K type strain sequencing project: providing services to taxonomists for standard genome sequencing and annotation.</title>
        <authorList>
            <consortium name="The Broad Institute Genomics Platform"/>
            <consortium name="The Broad Institute Genome Sequencing Center for Infectious Disease"/>
            <person name="Wu L."/>
            <person name="Ma J."/>
        </authorList>
    </citation>
    <scope>NUCLEOTIDE SEQUENCE [LARGE SCALE GENOMIC DNA]</scope>
    <source>
        <strain evidence="5">JCM 17986</strain>
    </source>
</reference>
<feature type="region of interest" description="Disordered" evidence="1">
    <location>
        <begin position="31"/>
        <end position="52"/>
    </location>
</feature>
<dbReference type="InterPro" id="IPR021416">
    <property type="entry name" value="DUF3048_N"/>
</dbReference>
<dbReference type="Proteomes" id="UP001500466">
    <property type="component" value="Unassembled WGS sequence"/>
</dbReference>
<dbReference type="SUPFAM" id="SSF159774">
    <property type="entry name" value="YerB-like"/>
    <property type="match status" value="1"/>
</dbReference>
<dbReference type="Pfam" id="PF17479">
    <property type="entry name" value="DUF3048_C"/>
    <property type="match status" value="1"/>
</dbReference>
<dbReference type="Pfam" id="PF11258">
    <property type="entry name" value="DUF3048"/>
    <property type="match status" value="1"/>
</dbReference>
<proteinExistence type="predicted"/>
<protein>
    <submittedName>
        <fullName evidence="4">DUF3048 domain-containing protein</fullName>
    </submittedName>
</protein>
<evidence type="ECO:0000259" key="3">
    <source>
        <dbReference type="Pfam" id="PF17479"/>
    </source>
</evidence>
<keyword evidence="5" id="KW-1185">Reference proteome</keyword>
<evidence type="ECO:0000313" key="4">
    <source>
        <dbReference type="EMBL" id="GAA4956075.1"/>
    </source>
</evidence>
<feature type="compositionally biased region" description="Pro residues" evidence="1">
    <location>
        <begin position="33"/>
        <end position="46"/>
    </location>
</feature>
<feature type="domain" description="DUF3048" evidence="3">
    <location>
        <begin position="216"/>
        <end position="323"/>
    </location>
</feature>
<evidence type="ECO:0000259" key="2">
    <source>
        <dbReference type="Pfam" id="PF11258"/>
    </source>
</evidence>
<dbReference type="EMBL" id="BAABHS010000005">
    <property type="protein sequence ID" value="GAA4956075.1"/>
    <property type="molecule type" value="Genomic_DNA"/>
</dbReference>
<gene>
    <name evidence="4" type="ORF">GCM10023205_17660</name>
</gene>
<organism evidence="4 5">
    <name type="scientific">Yinghuangia aomiensis</name>
    <dbReference type="NCBI Taxonomy" id="676205"/>
    <lineage>
        <taxon>Bacteria</taxon>
        <taxon>Bacillati</taxon>
        <taxon>Actinomycetota</taxon>
        <taxon>Actinomycetes</taxon>
        <taxon>Kitasatosporales</taxon>
        <taxon>Streptomycetaceae</taxon>
        <taxon>Yinghuangia</taxon>
    </lineage>
</organism>
<evidence type="ECO:0000256" key="1">
    <source>
        <dbReference type="SAM" id="MobiDB-lite"/>
    </source>
</evidence>
<accession>A0ABP9GXY4</accession>
<feature type="domain" description="DUF3048" evidence="2">
    <location>
        <begin position="56"/>
        <end position="154"/>
    </location>
</feature>
<comment type="caution">
    <text evidence="4">The sequence shown here is derived from an EMBL/GenBank/DDBJ whole genome shotgun (WGS) entry which is preliminary data.</text>
</comment>
<dbReference type="InterPro" id="IPR023158">
    <property type="entry name" value="YerB-like_sf"/>
</dbReference>
<dbReference type="Gene3D" id="3.50.90.10">
    <property type="entry name" value="YerB-like"/>
    <property type="match status" value="1"/>
</dbReference>
<evidence type="ECO:0000313" key="5">
    <source>
        <dbReference type="Proteomes" id="UP001500466"/>
    </source>
</evidence>
<name>A0ABP9GXY4_9ACTN</name>